<dbReference type="Proteomes" id="UP001056120">
    <property type="component" value="Linkage Group LG13"/>
</dbReference>
<accession>A0ACB9GT56</accession>
<name>A0ACB9GT56_9ASTR</name>
<proteinExistence type="predicted"/>
<reference evidence="1 2" key="2">
    <citation type="journal article" date="2022" name="Mol. Ecol. Resour.">
        <title>The genomes of chicory, endive, great burdock and yacon provide insights into Asteraceae paleo-polyploidization history and plant inulin production.</title>
        <authorList>
            <person name="Fan W."/>
            <person name="Wang S."/>
            <person name="Wang H."/>
            <person name="Wang A."/>
            <person name="Jiang F."/>
            <person name="Liu H."/>
            <person name="Zhao H."/>
            <person name="Xu D."/>
            <person name="Zhang Y."/>
        </authorList>
    </citation>
    <scope>NUCLEOTIDE SEQUENCE [LARGE SCALE GENOMIC DNA]</scope>
    <source>
        <strain evidence="2">cv. Yunnan</strain>
        <tissue evidence="1">Leaves</tissue>
    </source>
</reference>
<dbReference type="EMBL" id="CM042030">
    <property type="protein sequence ID" value="KAI3786396.1"/>
    <property type="molecule type" value="Genomic_DNA"/>
</dbReference>
<sequence length="170" mass="19634">MIVEEIHAVIVSWGNVHKNYECGCYSAFGHPYKGDIGRASRNYQHHVNVKRSILYNDFSHDEEHIYFDDNSKVETGDSYNDYNDVPIKIEVEAIMVEVMGDVNKVEKHDNDEEKHGKATKDEEKHDNEVDITVPNGTWARAALMIRCAYNYGLAGVYEAHESLTHQFRYH</sequence>
<gene>
    <name evidence="1" type="ORF">L1987_40040</name>
</gene>
<protein>
    <submittedName>
        <fullName evidence="1">Uncharacterized protein</fullName>
    </submittedName>
</protein>
<reference evidence="2" key="1">
    <citation type="journal article" date="2022" name="Mol. Ecol. Resour.">
        <title>The genomes of chicory, endive, great burdock and yacon provide insights into Asteraceae palaeo-polyploidization history and plant inulin production.</title>
        <authorList>
            <person name="Fan W."/>
            <person name="Wang S."/>
            <person name="Wang H."/>
            <person name="Wang A."/>
            <person name="Jiang F."/>
            <person name="Liu H."/>
            <person name="Zhao H."/>
            <person name="Xu D."/>
            <person name="Zhang Y."/>
        </authorList>
    </citation>
    <scope>NUCLEOTIDE SEQUENCE [LARGE SCALE GENOMIC DNA]</scope>
    <source>
        <strain evidence="2">cv. Yunnan</strain>
    </source>
</reference>
<comment type="caution">
    <text evidence="1">The sequence shown here is derived from an EMBL/GenBank/DDBJ whole genome shotgun (WGS) entry which is preliminary data.</text>
</comment>
<evidence type="ECO:0000313" key="1">
    <source>
        <dbReference type="EMBL" id="KAI3786396.1"/>
    </source>
</evidence>
<organism evidence="1 2">
    <name type="scientific">Smallanthus sonchifolius</name>
    <dbReference type="NCBI Taxonomy" id="185202"/>
    <lineage>
        <taxon>Eukaryota</taxon>
        <taxon>Viridiplantae</taxon>
        <taxon>Streptophyta</taxon>
        <taxon>Embryophyta</taxon>
        <taxon>Tracheophyta</taxon>
        <taxon>Spermatophyta</taxon>
        <taxon>Magnoliopsida</taxon>
        <taxon>eudicotyledons</taxon>
        <taxon>Gunneridae</taxon>
        <taxon>Pentapetalae</taxon>
        <taxon>asterids</taxon>
        <taxon>campanulids</taxon>
        <taxon>Asterales</taxon>
        <taxon>Asteraceae</taxon>
        <taxon>Asteroideae</taxon>
        <taxon>Heliantheae alliance</taxon>
        <taxon>Millerieae</taxon>
        <taxon>Smallanthus</taxon>
    </lineage>
</organism>
<evidence type="ECO:0000313" key="2">
    <source>
        <dbReference type="Proteomes" id="UP001056120"/>
    </source>
</evidence>
<keyword evidence="2" id="KW-1185">Reference proteome</keyword>